<dbReference type="InterPro" id="IPR036390">
    <property type="entry name" value="WH_DNA-bd_sf"/>
</dbReference>
<dbReference type="Gene3D" id="1.10.10.10">
    <property type="entry name" value="Winged helix-like DNA-binding domain superfamily/Winged helix DNA-binding domain"/>
    <property type="match status" value="2"/>
</dbReference>
<evidence type="ECO:0000256" key="6">
    <source>
        <dbReference type="RuleBase" id="RU367095"/>
    </source>
</evidence>
<dbReference type="InterPro" id="IPR011993">
    <property type="entry name" value="PH-like_dom_sf"/>
</dbReference>
<comment type="subcellular location">
    <subcellularLocation>
        <location evidence="6">Cytoplasm</location>
    </subcellularLocation>
    <subcellularLocation>
        <location evidence="6">Endosome</location>
    </subcellularLocation>
</comment>
<evidence type="ECO:0000313" key="8">
    <source>
        <dbReference type="EMBL" id="CAE0063079.1"/>
    </source>
</evidence>
<dbReference type="GO" id="GO:0043328">
    <property type="term" value="P:protein transport to vacuole involved in ubiquitin-dependent protein catabolic process via the multivesicular body sorting pathway"/>
    <property type="evidence" value="ECO:0007669"/>
    <property type="project" value="UniProtKB-UniRule"/>
</dbReference>
<evidence type="ECO:0000256" key="7">
    <source>
        <dbReference type="SAM" id="MobiDB-lite"/>
    </source>
</evidence>
<feature type="compositionally biased region" description="Low complexity" evidence="7">
    <location>
        <begin position="157"/>
        <end position="180"/>
    </location>
</feature>
<dbReference type="InterPro" id="IPR036388">
    <property type="entry name" value="WH-like_DNA-bd_sf"/>
</dbReference>
<evidence type="ECO:0000256" key="5">
    <source>
        <dbReference type="ARBA" id="ARBA00022927"/>
    </source>
</evidence>
<comment type="similarity">
    <text evidence="1 6">Belongs to the VPS36 family.</text>
</comment>
<sequence>MECFRSAAAAGKRPTMMGGEKPVAEVKGVTISEDARQLKNGGLVVTTHRLIFWSKKLCVAAKISDVRAVPEKSKGLLGLRIILTLGDAKRKVKMDFSNKKDRDVVIAAILDALREESWKSKKAAPPANSKPKEEKQTATPQPASSNAQTVHQQTAVQPQSYQGYQQQHQAPPNQWGYAGQYQQSYGQPAQYNNQFQPYGYYPLPSQGYPPSQAYPTSQMPNQYAGGGPPYYAQQPQYPAVGGPGNPSPGNYGGVQGYGPPQGHNQTAGEGGFNPVQMGVGGLIAREKQKEYDRGKALNAAFNDLDGLMNNAKELVIIAQKFKTLRAQESDTAPEEEEFQAMMAEIGIDDPVSKTSIGNDRQKYYNELSKQLGTFLVEPLDRMGGVLTLTDVYCVYNRARNSTELVAPEDVFKACERFETLGVELKLTKLDSNVLIVESRDFRGEKGALRVFEATEKRGSLSPMDLASESNIPLGLALEQLQNAERLEKLCRDEGGVNDQGVLRFYPNLFCTQYAKKN</sequence>
<evidence type="ECO:0000256" key="4">
    <source>
        <dbReference type="ARBA" id="ARBA00022490"/>
    </source>
</evidence>
<dbReference type="FunFam" id="1.10.10.10:FF:000416">
    <property type="entry name" value="Vacuolar protein-sorting-associated protein 36"/>
    <property type="match status" value="1"/>
</dbReference>
<keyword evidence="3 6" id="KW-0813">Transport</keyword>
<dbReference type="SUPFAM" id="SSF46785">
    <property type="entry name" value="Winged helix' DNA-binding domain"/>
    <property type="match status" value="2"/>
</dbReference>
<dbReference type="InterPro" id="IPR040608">
    <property type="entry name" value="Snf8/Vps36"/>
</dbReference>
<dbReference type="GO" id="GO:0031902">
    <property type="term" value="C:late endosome membrane"/>
    <property type="evidence" value="ECO:0007669"/>
    <property type="project" value="UniProtKB-UniRule"/>
</dbReference>
<comment type="subunit">
    <text evidence="6">Component of the endosomal sorting complex required for transport II (ESCRT-II).</text>
</comment>
<dbReference type="Pfam" id="PF04157">
    <property type="entry name" value="EAP30"/>
    <property type="match status" value="1"/>
</dbReference>
<dbReference type="Gene3D" id="2.30.29.30">
    <property type="entry name" value="Pleckstrin-homology domain (PH domain)/Phosphotyrosine-binding domain (PTB)"/>
    <property type="match status" value="1"/>
</dbReference>
<proteinExistence type="inferred from homology"/>
<gene>
    <name evidence="8" type="ORF">RMAR00112_LOCUS31150</name>
</gene>
<dbReference type="PANTHER" id="PTHR13128:SF12">
    <property type="entry name" value="VACUOLAR PROTEIN-SORTING-ASSOCIATED PROTEIN 36"/>
    <property type="match status" value="1"/>
</dbReference>
<organism evidence="8">
    <name type="scientific">Rhodosorus marinus</name>
    <dbReference type="NCBI Taxonomy" id="101924"/>
    <lineage>
        <taxon>Eukaryota</taxon>
        <taxon>Rhodophyta</taxon>
        <taxon>Stylonematophyceae</taxon>
        <taxon>Stylonematales</taxon>
        <taxon>Stylonemataceae</taxon>
        <taxon>Rhodosorus</taxon>
    </lineage>
</organism>
<keyword evidence="4 6" id="KW-0963">Cytoplasm</keyword>
<dbReference type="GO" id="GO:0000814">
    <property type="term" value="C:ESCRT II complex"/>
    <property type="evidence" value="ECO:0007669"/>
    <property type="project" value="UniProtKB-UniRule"/>
</dbReference>
<dbReference type="GO" id="GO:0032266">
    <property type="term" value="F:phosphatidylinositol-3-phosphate binding"/>
    <property type="evidence" value="ECO:0007669"/>
    <property type="project" value="UniProtKB-UniRule"/>
</dbReference>
<keyword evidence="5 6" id="KW-0653">Protein transport</keyword>
<dbReference type="InterPro" id="IPR037855">
    <property type="entry name" value="Vps36"/>
</dbReference>
<evidence type="ECO:0000256" key="3">
    <source>
        <dbReference type="ARBA" id="ARBA00022448"/>
    </source>
</evidence>
<reference evidence="8" key="1">
    <citation type="submission" date="2021-01" db="EMBL/GenBank/DDBJ databases">
        <authorList>
            <person name="Corre E."/>
            <person name="Pelletier E."/>
            <person name="Niang G."/>
            <person name="Scheremetjew M."/>
            <person name="Finn R."/>
            <person name="Kale V."/>
            <person name="Holt S."/>
            <person name="Cochrane G."/>
            <person name="Meng A."/>
            <person name="Brown T."/>
            <person name="Cohen L."/>
        </authorList>
    </citation>
    <scope>NUCLEOTIDE SEQUENCE</scope>
    <source>
        <strain evidence="8">CCMP 769</strain>
    </source>
</reference>
<dbReference type="EMBL" id="HBHW01040498">
    <property type="protein sequence ID" value="CAE0063079.1"/>
    <property type="molecule type" value="Transcribed_RNA"/>
</dbReference>
<feature type="region of interest" description="Disordered" evidence="7">
    <location>
        <begin position="118"/>
        <end position="180"/>
    </location>
</feature>
<dbReference type="AlphaFoldDB" id="A0A7S3A6I4"/>
<dbReference type="PANTHER" id="PTHR13128">
    <property type="entry name" value="VACUOLAR PROTEIN-SORTING-ASSOCIATED PROTEIN 36"/>
    <property type="match status" value="1"/>
</dbReference>
<feature type="compositionally biased region" description="Polar residues" evidence="7">
    <location>
        <begin position="137"/>
        <end position="156"/>
    </location>
</feature>
<comment type="function">
    <text evidence="6">Component of the ESCRT-II complex (endosomal sorting complex required for transport II), which is required for multivesicular body (MVB) formation and sorting of endosomal cargo proteins into MVBs.</text>
</comment>
<dbReference type="GO" id="GO:0043130">
    <property type="term" value="F:ubiquitin binding"/>
    <property type="evidence" value="ECO:0007669"/>
    <property type="project" value="UniProtKB-UniRule"/>
</dbReference>
<accession>A0A7S3A6I4</accession>
<dbReference type="SUPFAM" id="SSF50729">
    <property type="entry name" value="PH domain-like"/>
    <property type="match status" value="1"/>
</dbReference>
<evidence type="ECO:0000256" key="1">
    <source>
        <dbReference type="ARBA" id="ARBA00009697"/>
    </source>
</evidence>
<dbReference type="Gene3D" id="6.10.140.260">
    <property type="match status" value="1"/>
</dbReference>
<evidence type="ECO:0000256" key="2">
    <source>
        <dbReference type="ARBA" id="ARBA00017953"/>
    </source>
</evidence>
<name>A0A7S3A6I4_9RHOD</name>
<keyword evidence="6" id="KW-0967">Endosome</keyword>
<protein>
    <recommendedName>
        <fullName evidence="2 6">Vacuolar protein-sorting-associated protein 36</fullName>
    </recommendedName>
    <alternativeName>
        <fullName evidence="6">ESCRT-II complex subunit VPS36</fullName>
    </alternativeName>
</protein>